<comment type="caution">
    <text evidence="3">The sequence shown here is derived from an EMBL/GenBank/DDBJ whole genome shotgun (WGS) entry which is preliminary data.</text>
</comment>
<accession>A0A9Q1ARL8</accession>
<evidence type="ECO:0000256" key="1">
    <source>
        <dbReference type="SAM" id="MobiDB-lite"/>
    </source>
</evidence>
<dbReference type="AlphaFoldDB" id="A0A9Q1ARL8"/>
<evidence type="ECO:0000313" key="4">
    <source>
        <dbReference type="Proteomes" id="UP001142489"/>
    </source>
</evidence>
<feature type="region of interest" description="Disordered" evidence="1">
    <location>
        <begin position="1"/>
        <end position="30"/>
    </location>
</feature>
<name>A0A9Q1ARL8_9SAUR</name>
<feature type="compositionally biased region" description="Basic and acidic residues" evidence="1">
    <location>
        <begin position="16"/>
        <end position="30"/>
    </location>
</feature>
<keyword evidence="2" id="KW-0472">Membrane</keyword>
<reference evidence="3" key="1">
    <citation type="journal article" date="2023" name="DNA Res.">
        <title>Chromosome-level genome assembly of Phrynocephalus forsythii using third-generation DNA sequencing and Hi-C analysis.</title>
        <authorList>
            <person name="Qi Y."/>
            <person name="Zhao W."/>
            <person name="Zhao Y."/>
            <person name="Niu C."/>
            <person name="Cao S."/>
            <person name="Zhang Y."/>
        </authorList>
    </citation>
    <scope>NUCLEOTIDE SEQUENCE</scope>
    <source>
        <tissue evidence="3">Muscle</tissue>
    </source>
</reference>
<feature type="transmembrane region" description="Helical" evidence="2">
    <location>
        <begin position="34"/>
        <end position="55"/>
    </location>
</feature>
<keyword evidence="2" id="KW-0812">Transmembrane</keyword>
<gene>
    <name evidence="3" type="ORF">JRQ81_009975</name>
</gene>
<sequence length="72" mass="8300">MKHLCQADVDGQEAEEERKQGALLQPHERPPTSYISLPFNLVTIFSSPGLLWLSVMPGERLEKQRSYFETLR</sequence>
<evidence type="ECO:0000313" key="3">
    <source>
        <dbReference type="EMBL" id="KAJ7306595.1"/>
    </source>
</evidence>
<organism evidence="3 4">
    <name type="scientific">Phrynocephalus forsythii</name>
    <dbReference type="NCBI Taxonomy" id="171643"/>
    <lineage>
        <taxon>Eukaryota</taxon>
        <taxon>Metazoa</taxon>
        <taxon>Chordata</taxon>
        <taxon>Craniata</taxon>
        <taxon>Vertebrata</taxon>
        <taxon>Euteleostomi</taxon>
        <taxon>Lepidosauria</taxon>
        <taxon>Squamata</taxon>
        <taxon>Bifurcata</taxon>
        <taxon>Unidentata</taxon>
        <taxon>Episquamata</taxon>
        <taxon>Toxicofera</taxon>
        <taxon>Iguania</taxon>
        <taxon>Acrodonta</taxon>
        <taxon>Agamidae</taxon>
        <taxon>Agaminae</taxon>
        <taxon>Phrynocephalus</taxon>
    </lineage>
</organism>
<dbReference type="Proteomes" id="UP001142489">
    <property type="component" value="Unassembled WGS sequence"/>
</dbReference>
<keyword evidence="4" id="KW-1185">Reference proteome</keyword>
<proteinExistence type="predicted"/>
<dbReference type="EMBL" id="JAPFRF010000020">
    <property type="protein sequence ID" value="KAJ7306595.1"/>
    <property type="molecule type" value="Genomic_DNA"/>
</dbReference>
<protein>
    <submittedName>
        <fullName evidence="3">Uncharacterized protein</fullName>
    </submittedName>
</protein>
<evidence type="ECO:0000256" key="2">
    <source>
        <dbReference type="SAM" id="Phobius"/>
    </source>
</evidence>
<keyword evidence="2" id="KW-1133">Transmembrane helix</keyword>